<dbReference type="PANTHER" id="PTHR12526">
    <property type="entry name" value="GLYCOSYLTRANSFERASE"/>
    <property type="match status" value="1"/>
</dbReference>
<sequence length="386" mass="43750">MKHILFVSHDASRTGAPVLLLHFLKWFKKNTTYPFVVLLRQDGVLREEFEKLAPVMVYQPRLKFKATFFNKFKSRFFTGNEKKDPVRHFLSQYDIGLIFSNTLTNGKVLQDIEYLQVPVISYIHELKYTLSVEYAGPYLDYSVKKTDFFLAGSKAVQNNLINSYQISSEKTKVIYSFLPPDFFTKSSPDFNKDAFKKSLGLDSDTLVVGGIGAGAWRKGIDLFILLAKVLLTNYPTTKYHFIWIGVGAQPNEQQMLAYDIEKAGLVNHIQLLPSTPEYSKYLQVFDVFVLSSREDPYPLVVLEAALLEKAIICFEGAGGTPEFVKEDAGIQVPYLDITGMATAIHKLQQNTEFRVQLGRVAKDRVSQMHDVEVAAPDVVSVIKNFL</sequence>
<dbReference type="Pfam" id="PF00534">
    <property type="entry name" value="Glycos_transf_1"/>
    <property type="match status" value="1"/>
</dbReference>
<name>A0AAE3QRG9_9BACT</name>
<evidence type="ECO:0000313" key="3">
    <source>
        <dbReference type="Proteomes" id="UP001241110"/>
    </source>
</evidence>
<keyword evidence="2" id="KW-0808">Transferase</keyword>
<protein>
    <submittedName>
        <fullName evidence="2">Glycosyltransferase</fullName>
        <ecNumber evidence="2">2.4.-.-</ecNumber>
    </submittedName>
</protein>
<accession>A0AAE3QRG9</accession>
<comment type="caution">
    <text evidence="2">The sequence shown here is derived from an EMBL/GenBank/DDBJ whole genome shotgun (WGS) entry which is preliminary data.</text>
</comment>
<reference evidence="2" key="1">
    <citation type="submission" date="2023-05" db="EMBL/GenBank/DDBJ databases">
        <authorList>
            <person name="Zhang X."/>
        </authorList>
    </citation>
    <scope>NUCLEOTIDE SEQUENCE</scope>
    <source>
        <strain evidence="2">YF14B1</strain>
    </source>
</reference>
<dbReference type="RefSeq" id="WP_313980922.1">
    <property type="nucleotide sequence ID" value="NZ_JASJOS010000007.1"/>
</dbReference>
<dbReference type="SUPFAM" id="SSF53756">
    <property type="entry name" value="UDP-Glycosyltransferase/glycogen phosphorylase"/>
    <property type="match status" value="1"/>
</dbReference>
<dbReference type="EMBL" id="JASJOS010000007">
    <property type="protein sequence ID" value="MDJ1482165.1"/>
    <property type="molecule type" value="Genomic_DNA"/>
</dbReference>
<dbReference type="InterPro" id="IPR001296">
    <property type="entry name" value="Glyco_trans_1"/>
</dbReference>
<proteinExistence type="predicted"/>
<dbReference type="Proteomes" id="UP001241110">
    <property type="component" value="Unassembled WGS sequence"/>
</dbReference>
<keyword evidence="2" id="KW-0328">Glycosyltransferase</keyword>
<feature type="domain" description="Glycosyl transferase family 1" evidence="1">
    <location>
        <begin position="192"/>
        <end position="363"/>
    </location>
</feature>
<dbReference type="Gene3D" id="3.40.50.2000">
    <property type="entry name" value="Glycogen Phosphorylase B"/>
    <property type="match status" value="2"/>
</dbReference>
<dbReference type="GO" id="GO:0016757">
    <property type="term" value="F:glycosyltransferase activity"/>
    <property type="evidence" value="ECO:0007669"/>
    <property type="project" value="UniProtKB-KW"/>
</dbReference>
<evidence type="ECO:0000259" key="1">
    <source>
        <dbReference type="Pfam" id="PF00534"/>
    </source>
</evidence>
<gene>
    <name evidence="2" type="ORF">QNI16_16800</name>
</gene>
<dbReference type="AlphaFoldDB" id="A0AAE3QRG9"/>
<evidence type="ECO:0000313" key="2">
    <source>
        <dbReference type="EMBL" id="MDJ1482165.1"/>
    </source>
</evidence>
<dbReference type="EC" id="2.4.-.-" evidence="2"/>
<organism evidence="2 3">
    <name type="scientific">Xanthocytophaga flava</name>
    <dbReference type="NCBI Taxonomy" id="3048013"/>
    <lineage>
        <taxon>Bacteria</taxon>
        <taxon>Pseudomonadati</taxon>
        <taxon>Bacteroidota</taxon>
        <taxon>Cytophagia</taxon>
        <taxon>Cytophagales</taxon>
        <taxon>Rhodocytophagaceae</taxon>
        <taxon>Xanthocytophaga</taxon>
    </lineage>
</organism>